<sequence length="140" mass="15814">MLQKDNLTPQKEIAEQVNLSTTAVHRRIKRLTALGVIQQNVAIVNPEKVGHTVTLIVEIALNDVHFRMTDEAKKIFLSIPQIQQCYQVTGDADFILIITLQTMAQYTELNRQLFETNPNIKGVKTFVSISQVKTGQELLL</sequence>
<dbReference type="PANTHER" id="PTHR30154">
    <property type="entry name" value="LEUCINE-RESPONSIVE REGULATORY PROTEIN"/>
    <property type="match status" value="1"/>
</dbReference>
<dbReference type="InterPro" id="IPR036390">
    <property type="entry name" value="WH_DNA-bd_sf"/>
</dbReference>
<dbReference type="Pfam" id="PF13412">
    <property type="entry name" value="HTH_24"/>
    <property type="match status" value="1"/>
</dbReference>
<dbReference type="SUPFAM" id="SSF54909">
    <property type="entry name" value="Dimeric alpha+beta barrel"/>
    <property type="match status" value="1"/>
</dbReference>
<evidence type="ECO:0000256" key="1">
    <source>
        <dbReference type="ARBA" id="ARBA00023015"/>
    </source>
</evidence>
<dbReference type="Pfam" id="PF01037">
    <property type="entry name" value="AsnC_trans_reg"/>
    <property type="match status" value="1"/>
</dbReference>
<dbReference type="AlphaFoldDB" id="A0A3D8Y2E9"/>
<dbReference type="EMBL" id="QNUL01000047">
    <property type="protein sequence ID" value="REA55427.1"/>
    <property type="molecule type" value="Genomic_DNA"/>
</dbReference>
<reference evidence="5 6" key="1">
    <citation type="submission" date="2018-07" db="EMBL/GenBank/DDBJ databases">
        <title>Dyadobacter roseus sp. nov., isolated from rose rhizosphere soil.</title>
        <authorList>
            <person name="Chen L."/>
        </authorList>
    </citation>
    <scope>NUCLEOTIDE SEQUENCE [LARGE SCALE GENOMIC DNA]</scope>
    <source>
        <strain evidence="5 6">RS19</strain>
    </source>
</reference>
<proteinExistence type="predicted"/>
<keyword evidence="6" id="KW-1185">Reference proteome</keyword>
<dbReference type="InterPro" id="IPR000485">
    <property type="entry name" value="AsnC-type_HTH_dom"/>
</dbReference>
<keyword evidence="3" id="KW-0804">Transcription</keyword>
<dbReference type="InterPro" id="IPR036388">
    <property type="entry name" value="WH-like_DNA-bd_sf"/>
</dbReference>
<dbReference type="OrthoDB" id="9800326at2"/>
<feature type="domain" description="HTH asnC-type" evidence="4">
    <location>
        <begin position="1"/>
        <end position="52"/>
    </location>
</feature>
<evidence type="ECO:0000259" key="4">
    <source>
        <dbReference type="PROSITE" id="PS50956"/>
    </source>
</evidence>
<name>A0A3D8Y2E9_9BACT</name>
<protein>
    <submittedName>
        <fullName evidence="5">AsnC family transcriptional regulator</fullName>
    </submittedName>
</protein>
<evidence type="ECO:0000256" key="3">
    <source>
        <dbReference type="ARBA" id="ARBA00023163"/>
    </source>
</evidence>
<keyword evidence="2" id="KW-0238">DNA-binding</keyword>
<dbReference type="PANTHER" id="PTHR30154:SF34">
    <property type="entry name" value="TRANSCRIPTIONAL REGULATOR AZLB"/>
    <property type="match status" value="1"/>
</dbReference>
<dbReference type="InterPro" id="IPR019885">
    <property type="entry name" value="Tscrpt_reg_HTH_AsnC-type_CS"/>
</dbReference>
<dbReference type="SMART" id="SM00344">
    <property type="entry name" value="HTH_ASNC"/>
    <property type="match status" value="1"/>
</dbReference>
<dbReference type="GO" id="GO:0043200">
    <property type="term" value="P:response to amino acid"/>
    <property type="evidence" value="ECO:0007669"/>
    <property type="project" value="TreeGrafter"/>
</dbReference>
<dbReference type="Gene3D" id="1.10.10.10">
    <property type="entry name" value="Winged helix-like DNA-binding domain superfamily/Winged helix DNA-binding domain"/>
    <property type="match status" value="1"/>
</dbReference>
<organism evidence="5 6">
    <name type="scientific">Dyadobacter luteus</name>
    <dbReference type="NCBI Taxonomy" id="2259619"/>
    <lineage>
        <taxon>Bacteria</taxon>
        <taxon>Pseudomonadati</taxon>
        <taxon>Bacteroidota</taxon>
        <taxon>Cytophagia</taxon>
        <taxon>Cytophagales</taxon>
        <taxon>Spirosomataceae</taxon>
        <taxon>Dyadobacter</taxon>
    </lineage>
</organism>
<evidence type="ECO:0000256" key="2">
    <source>
        <dbReference type="ARBA" id="ARBA00023125"/>
    </source>
</evidence>
<dbReference type="InterPro" id="IPR019888">
    <property type="entry name" value="Tscrpt_reg_AsnC-like"/>
</dbReference>
<keyword evidence="1" id="KW-0805">Transcription regulation</keyword>
<evidence type="ECO:0000313" key="6">
    <source>
        <dbReference type="Proteomes" id="UP000256373"/>
    </source>
</evidence>
<dbReference type="PROSITE" id="PS50956">
    <property type="entry name" value="HTH_ASNC_2"/>
    <property type="match status" value="1"/>
</dbReference>
<dbReference type="Proteomes" id="UP000256373">
    <property type="component" value="Unassembled WGS sequence"/>
</dbReference>
<dbReference type="GO" id="GO:0043565">
    <property type="term" value="F:sequence-specific DNA binding"/>
    <property type="evidence" value="ECO:0007669"/>
    <property type="project" value="InterPro"/>
</dbReference>
<accession>A0A3D8Y2E9</accession>
<dbReference type="InterPro" id="IPR011008">
    <property type="entry name" value="Dimeric_a/b-barrel"/>
</dbReference>
<dbReference type="PROSITE" id="PS00519">
    <property type="entry name" value="HTH_ASNC_1"/>
    <property type="match status" value="1"/>
</dbReference>
<dbReference type="SUPFAM" id="SSF46785">
    <property type="entry name" value="Winged helix' DNA-binding domain"/>
    <property type="match status" value="1"/>
</dbReference>
<dbReference type="GO" id="GO:0005829">
    <property type="term" value="C:cytosol"/>
    <property type="evidence" value="ECO:0007669"/>
    <property type="project" value="TreeGrafter"/>
</dbReference>
<comment type="caution">
    <text evidence="5">The sequence shown here is derived from an EMBL/GenBank/DDBJ whole genome shotgun (WGS) entry which is preliminary data.</text>
</comment>
<dbReference type="Gene3D" id="3.30.70.920">
    <property type="match status" value="1"/>
</dbReference>
<evidence type="ECO:0000313" key="5">
    <source>
        <dbReference type="EMBL" id="REA55427.1"/>
    </source>
</evidence>
<dbReference type="InterPro" id="IPR019887">
    <property type="entry name" value="Tscrpt_reg_AsnC/Lrp_C"/>
</dbReference>
<gene>
    <name evidence="5" type="ORF">DSL64_28100</name>
</gene>